<name>A0A9P6DQM5_9AGAM</name>
<feature type="region of interest" description="Disordered" evidence="1">
    <location>
        <begin position="154"/>
        <end position="242"/>
    </location>
</feature>
<organism evidence="2 3">
    <name type="scientific">Hydnum rufescens UP504</name>
    <dbReference type="NCBI Taxonomy" id="1448309"/>
    <lineage>
        <taxon>Eukaryota</taxon>
        <taxon>Fungi</taxon>
        <taxon>Dikarya</taxon>
        <taxon>Basidiomycota</taxon>
        <taxon>Agaricomycotina</taxon>
        <taxon>Agaricomycetes</taxon>
        <taxon>Cantharellales</taxon>
        <taxon>Hydnaceae</taxon>
        <taxon>Hydnum</taxon>
    </lineage>
</organism>
<evidence type="ECO:0000313" key="2">
    <source>
        <dbReference type="EMBL" id="KAF9507548.1"/>
    </source>
</evidence>
<reference evidence="2" key="1">
    <citation type="journal article" date="2020" name="Nat. Commun.">
        <title>Large-scale genome sequencing of mycorrhizal fungi provides insights into the early evolution of symbiotic traits.</title>
        <authorList>
            <person name="Miyauchi S."/>
            <person name="Kiss E."/>
            <person name="Kuo A."/>
            <person name="Drula E."/>
            <person name="Kohler A."/>
            <person name="Sanchez-Garcia M."/>
            <person name="Morin E."/>
            <person name="Andreopoulos B."/>
            <person name="Barry K.W."/>
            <person name="Bonito G."/>
            <person name="Buee M."/>
            <person name="Carver A."/>
            <person name="Chen C."/>
            <person name="Cichocki N."/>
            <person name="Clum A."/>
            <person name="Culley D."/>
            <person name="Crous P.W."/>
            <person name="Fauchery L."/>
            <person name="Girlanda M."/>
            <person name="Hayes R.D."/>
            <person name="Keri Z."/>
            <person name="LaButti K."/>
            <person name="Lipzen A."/>
            <person name="Lombard V."/>
            <person name="Magnuson J."/>
            <person name="Maillard F."/>
            <person name="Murat C."/>
            <person name="Nolan M."/>
            <person name="Ohm R.A."/>
            <person name="Pangilinan J."/>
            <person name="Pereira M.F."/>
            <person name="Perotto S."/>
            <person name="Peter M."/>
            <person name="Pfister S."/>
            <person name="Riley R."/>
            <person name="Sitrit Y."/>
            <person name="Stielow J.B."/>
            <person name="Szollosi G."/>
            <person name="Zifcakova L."/>
            <person name="Stursova M."/>
            <person name="Spatafora J.W."/>
            <person name="Tedersoo L."/>
            <person name="Vaario L.M."/>
            <person name="Yamada A."/>
            <person name="Yan M."/>
            <person name="Wang P."/>
            <person name="Xu J."/>
            <person name="Bruns T."/>
            <person name="Baldrian P."/>
            <person name="Vilgalys R."/>
            <person name="Dunand C."/>
            <person name="Henrissat B."/>
            <person name="Grigoriev I.V."/>
            <person name="Hibbett D."/>
            <person name="Nagy L.G."/>
            <person name="Martin F.M."/>
        </authorList>
    </citation>
    <scope>NUCLEOTIDE SEQUENCE</scope>
    <source>
        <strain evidence="2">UP504</strain>
    </source>
</reference>
<feature type="compositionally biased region" description="Polar residues" evidence="1">
    <location>
        <begin position="283"/>
        <end position="297"/>
    </location>
</feature>
<proteinExistence type="predicted"/>
<accession>A0A9P6DQM5</accession>
<feature type="compositionally biased region" description="Basic residues" evidence="1">
    <location>
        <begin position="180"/>
        <end position="192"/>
    </location>
</feature>
<feature type="region of interest" description="Disordered" evidence="1">
    <location>
        <begin position="255"/>
        <end position="316"/>
    </location>
</feature>
<dbReference type="EMBL" id="MU129077">
    <property type="protein sequence ID" value="KAF9507548.1"/>
    <property type="molecule type" value="Genomic_DNA"/>
</dbReference>
<protein>
    <submittedName>
        <fullName evidence="2">Uncharacterized protein</fullName>
    </submittedName>
</protein>
<evidence type="ECO:0000256" key="1">
    <source>
        <dbReference type="SAM" id="MobiDB-lite"/>
    </source>
</evidence>
<comment type="caution">
    <text evidence="2">The sequence shown here is derived from an EMBL/GenBank/DDBJ whole genome shotgun (WGS) entry which is preliminary data.</text>
</comment>
<feature type="compositionally biased region" description="Low complexity" evidence="1">
    <location>
        <begin position="255"/>
        <end position="264"/>
    </location>
</feature>
<keyword evidence="3" id="KW-1185">Reference proteome</keyword>
<sequence length="332" mass="37158">MHCNWPKIEYLGGMYLLSIYMRLVLPLIGRSFDPGKTRPQDPEELEEDHTPVAAGLRFLPLTDLHNDDPNPDGRLEINAAPHTRCGRLPPCTKIHLMRKHGAPCVIRTCMACPNPESRLHNVTTAPKPMQSTDRYSTTPAAAGCGAICRRRSCAKGPTPERNPAQRVAAKDRGQGPNSRMKPRTTHSRRRLRPSGQLPNACNGHNDGQSMAPHPLWQPVPPRKSTRTGTWMKPPAHNTDMRSCRRSCLRVQPLNQQQPTQLTDNGLPHPRSSGCVVISGHPCPQQNPTQQEHGQSPNRKYGHVQPPKISPDRVESRQNEYPHVMGTFAREWI</sequence>
<dbReference type="AlphaFoldDB" id="A0A9P6DQM5"/>
<evidence type="ECO:0000313" key="3">
    <source>
        <dbReference type="Proteomes" id="UP000886523"/>
    </source>
</evidence>
<gene>
    <name evidence="2" type="ORF">BS47DRAFT_1366548</name>
</gene>
<dbReference type="Proteomes" id="UP000886523">
    <property type="component" value="Unassembled WGS sequence"/>
</dbReference>